<organism evidence="2 3">
    <name type="scientific">Letharia columbiana</name>
    <dbReference type="NCBI Taxonomy" id="112416"/>
    <lineage>
        <taxon>Eukaryota</taxon>
        <taxon>Fungi</taxon>
        <taxon>Dikarya</taxon>
        <taxon>Ascomycota</taxon>
        <taxon>Pezizomycotina</taxon>
        <taxon>Lecanoromycetes</taxon>
        <taxon>OSLEUM clade</taxon>
        <taxon>Lecanoromycetidae</taxon>
        <taxon>Lecanorales</taxon>
        <taxon>Lecanorineae</taxon>
        <taxon>Parmeliaceae</taxon>
        <taxon>Letharia</taxon>
    </lineage>
</organism>
<reference evidence="2 3" key="1">
    <citation type="journal article" date="2020" name="Genomics">
        <title>Complete, high-quality genomes from long-read metagenomic sequencing of two wolf lichen thalli reveals enigmatic genome architecture.</title>
        <authorList>
            <person name="McKenzie S.K."/>
            <person name="Walston R.F."/>
            <person name="Allen J.L."/>
        </authorList>
    </citation>
    <scope>NUCLEOTIDE SEQUENCE [LARGE SCALE GENOMIC DNA]</scope>
    <source>
        <strain evidence="2">WasteWater2</strain>
    </source>
</reference>
<dbReference type="OrthoDB" id="10318095at2759"/>
<keyword evidence="3" id="KW-1185">Reference proteome</keyword>
<name>A0A8H6FT31_9LECA</name>
<dbReference type="Proteomes" id="UP000578531">
    <property type="component" value="Unassembled WGS sequence"/>
</dbReference>
<evidence type="ECO:0000313" key="2">
    <source>
        <dbReference type="EMBL" id="KAF6234203.1"/>
    </source>
</evidence>
<proteinExistence type="predicted"/>
<comment type="caution">
    <text evidence="2">The sequence shown here is derived from an EMBL/GenBank/DDBJ whole genome shotgun (WGS) entry which is preliminary data.</text>
</comment>
<sequence>MVAVVNLYLFSLIYTLALGAPPLTPPSLRLINLSHTNATFQSPFPSSPSSNHLPPSPYYYTTPSTPIRLKFYAYGSSLPSQNVHVVLNTALRDVNAQLHPENLVTQRMLNYSSGKVYIVIHQNGHMTWEVLEMTIWGLMHFLKTYECVDFEFDIGVFGMEKAFGTGVLGAFG</sequence>
<feature type="chain" id="PRO_5034898037" evidence="1">
    <location>
        <begin position="20"/>
        <end position="172"/>
    </location>
</feature>
<evidence type="ECO:0000256" key="1">
    <source>
        <dbReference type="SAM" id="SignalP"/>
    </source>
</evidence>
<gene>
    <name evidence="2" type="ORF">HO173_007623</name>
</gene>
<dbReference type="EMBL" id="JACCJC010000032">
    <property type="protein sequence ID" value="KAF6234203.1"/>
    <property type="molecule type" value="Genomic_DNA"/>
</dbReference>
<dbReference type="RefSeq" id="XP_037163604.1">
    <property type="nucleotide sequence ID" value="XM_037309525.1"/>
</dbReference>
<accession>A0A8H6FT31</accession>
<protein>
    <submittedName>
        <fullName evidence="2">Uncharacterized protein</fullName>
    </submittedName>
</protein>
<dbReference type="AlphaFoldDB" id="A0A8H6FT31"/>
<keyword evidence="1" id="KW-0732">Signal</keyword>
<evidence type="ECO:0000313" key="3">
    <source>
        <dbReference type="Proteomes" id="UP000578531"/>
    </source>
</evidence>
<dbReference type="GeneID" id="59289279"/>
<feature type="signal peptide" evidence="1">
    <location>
        <begin position="1"/>
        <end position="19"/>
    </location>
</feature>